<proteinExistence type="predicted"/>
<organism evidence="1 2">
    <name type="scientific">Lysobacter capsici AZ78</name>
    <dbReference type="NCBI Taxonomy" id="1444315"/>
    <lineage>
        <taxon>Bacteria</taxon>
        <taxon>Pseudomonadati</taxon>
        <taxon>Pseudomonadota</taxon>
        <taxon>Gammaproteobacteria</taxon>
        <taxon>Lysobacterales</taxon>
        <taxon>Lysobacteraceae</taxon>
        <taxon>Lysobacter</taxon>
    </lineage>
</organism>
<accession>A0A125MML2</accession>
<dbReference type="Proteomes" id="UP000023435">
    <property type="component" value="Unassembled WGS sequence"/>
</dbReference>
<comment type="caution">
    <text evidence="1">The sequence shown here is derived from an EMBL/GenBank/DDBJ whole genome shotgun (WGS) entry which is preliminary data.</text>
</comment>
<keyword evidence="2" id="KW-1185">Reference proteome</keyword>
<protein>
    <submittedName>
        <fullName evidence="1">Uncharacterized protein</fullName>
    </submittedName>
</protein>
<dbReference type="Pfam" id="PF24072">
    <property type="entry name" value="T7_gp14"/>
    <property type="match status" value="1"/>
</dbReference>
<gene>
    <name evidence="1" type="ORF">AZ78_1302</name>
</gene>
<evidence type="ECO:0000313" key="1">
    <source>
        <dbReference type="EMBL" id="KWS03753.1"/>
    </source>
</evidence>
<dbReference type="InterPro" id="IPR038996">
    <property type="entry name" value="Gp14"/>
</dbReference>
<sequence length="135" mass="13831">MIAGAVYANGEQKKATKEALKVQQSEIDASAATQKTERMEEARALRATARAAAAEAAIGGNSVDAISIDVMGQAGRDVALTETNRRNGTLASSAEANARIRSANAEMVQGIGSAATTGAAGYQNYMIRRKGATGG</sequence>
<dbReference type="AlphaFoldDB" id="A0A125MML2"/>
<evidence type="ECO:0000313" key="2">
    <source>
        <dbReference type="Proteomes" id="UP000023435"/>
    </source>
</evidence>
<dbReference type="EMBL" id="JAJA02000001">
    <property type="protein sequence ID" value="KWS03753.1"/>
    <property type="molecule type" value="Genomic_DNA"/>
</dbReference>
<dbReference type="RefSeq" id="WP_036109939.1">
    <property type="nucleotide sequence ID" value="NZ_JAJA02000001.1"/>
</dbReference>
<reference evidence="1 2" key="1">
    <citation type="journal article" date="2014" name="Genome Announc.">
        <title>Draft Genome Sequence of Lysobacter capsici AZ78, a Bacterium Antagonistic to Plant-Pathogenic Oomycetes.</title>
        <authorList>
            <person name="Puopolo G."/>
            <person name="Sonego P."/>
            <person name="Engelen K."/>
            <person name="Pertot I."/>
        </authorList>
    </citation>
    <scope>NUCLEOTIDE SEQUENCE [LARGE SCALE GENOMIC DNA]</scope>
    <source>
        <strain evidence="1 2">AZ78</strain>
    </source>
</reference>
<name>A0A125MML2_9GAMM</name>